<evidence type="ECO:0000256" key="1">
    <source>
        <dbReference type="SAM" id="MobiDB-lite"/>
    </source>
</evidence>
<name>A0A499VKU8_STRAX</name>
<evidence type="ECO:0000313" key="2">
    <source>
        <dbReference type="EMBL" id="BBJ49579.1"/>
    </source>
</evidence>
<reference evidence="2" key="1">
    <citation type="submission" date="2019-04" db="EMBL/GenBank/DDBJ databases">
        <title>Draft genome sequences of Streptomyces avermitilis MC3.</title>
        <authorList>
            <person name="Komaki H."/>
            <person name="Tamura T."/>
            <person name="Hosoyama A."/>
        </authorList>
    </citation>
    <scope>NUCLEOTIDE SEQUENCE</scope>
    <source>
        <strain evidence="2">MC3</strain>
    </source>
</reference>
<dbReference type="AlphaFoldDB" id="A0A499VKU8"/>
<feature type="region of interest" description="Disordered" evidence="1">
    <location>
        <begin position="105"/>
        <end position="130"/>
    </location>
</feature>
<proteinExistence type="predicted"/>
<sequence length="130" mass="13925">MPTFGKSVTCDQEAPESVDRHSPLPLGAPRYSTLFLFGSTASRSPMPRPGMFPPSLKGRSVFCQLAPRSPDLSTAPLPGSQLFVYVPTAAYTLFGSTESEARLTTPVCPQSLQPTESSSGVQVFEDSAQR</sequence>
<protein>
    <submittedName>
        <fullName evidence="2">Uncharacterized protein</fullName>
    </submittedName>
</protein>
<feature type="region of interest" description="Disordered" evidence="1">
    <location>
        <begin position="1"/>
        <end position="25"/>
    </location>
</feature>
<organism evidence="2">
    <name type="scientific">Streptomyces avermitilis</name>
    <dbReference type="NCBI Taxonomy" id="33903"/>
    <lineage>
        <taxon>Bacteria</taxon>
        <taxon>Bacillati</taxon>
        <taxon>Actinomycetota</taxon>
        <taxon>Actinomycetes</taxon>
        <taxon>Kitasatosporales</taxon>
        <taxon>Streptomycetaceae</taxon>
        <taxon>Streptomyces</taxon>
    </lineage>
</organism>
<dbReference type="EMBL" id="AP019621">
    <property type="protein sequence ID" value="BBJ49579.1"/>
    <property type="molecule type" value="Genomic_DNA"/>
</dbReference>
<gene>
    <name evidence="2" type="ORF">SAVMC3_22080</name>
</gene>
<feature type="compositionally biased region" description="Polar residues" evidence="1">
    <location>
        <begin position="107"/>
        <end position="121"/>
    </location>
</feature>
<accession>A0A499VKU8</accession>